<comment type="caution">
    <text evidence="1">The sequence shown here is derived from an EMBL/GenBank/DDBJ whole genome shotgun (WGS) entry which is preliminary data.</text>
</comment>
<reference evidence="1" key="1">
    <citation type="submission" date="2020-08" db="EMBL/GenBank/DDBJ databases">
        <title>Multicomponent nature underlies the extraordinary mechanical properties of spider dragline silk.</title>
        <authorList>
            <person name="Kono N."/>
            <person name="Nakamura H."/>
            <person name="Mori M."/>
            <person name="Yoshida Y."/>
            <person name="Ohtoshi R."/>
            <person name="Malay A.D."/>
            <person name="Moran D.A.P."/>
            <person name="Tomita M."/>
            <person name="Numata K."/>
            <person name="Arakawa K."/>
        </authorList>
    </citation>
    <scope>NUCLEOTIDE SEQUENCE</scope>
</reference>
<evidence type="ECO:0000313" key="1">
    <source>
        <dbReference type="EMBL" id="GFT10687.1"/>
    </source>
</evidence>
<sequence>MYDAIQKRNVKFENHTTIFKKRNKSNFHKHAECIGSSQRYKGRRQSKSVSGQGRLGGCHLLLFDDRSMAPIDFPRVAQRRGNIVATRPTT</sequence>
<proteinExistence type="predicted"/>
<name>A0A8X6TFW7_NEPPI</name>
<evidence type="ECO:0000313" key="2">
    <source>
        <dbReference type="Proteomes" id="UP000887013"/>
    </source>
</evidence>
<accession>A0A8X6TFW7</accession>
<organism evidence="1 2">
    <name type="scientific">Nephila pilipes</name>
    <name type="common">Giant wood spider</name>
    <name type="synonym">Nephila maculata</name>
    <dbReference type="NCBI Taxonomy" id="299642"/>
    <lineage>
        <taxon>Eukaryota</taxon>
        <taxon>Metazoa</taxon>
        <taxon>Ecdysozoa</taxon>
        <taxon>Arthropoda</taxon>
        <taxon>Chelicerata</taxon>
        <taxon>Arachnida</taxon>
        <taxon>Araneae</taxon>
        <taxon>Araneomorphae</taxon>
        <taxon>Entelegynae</taxon>
        <taxon>Araneoidea</taxon>
        <taxon>Nephilidae</taxon>
        <taxon>Nephila</taxon>
    </lineage>
</organism>
<protein>
    <submittedName>
        <fullName evidence="1">Uncharacterized protein</fullName>
    </submittedName>
</protein>
<dbReference type="Proteomes" id="UP000887013">
    <property type="component" value="Unassembled WGS sequence"/>
</dbReference>
<gene>
    <name evidence="1" type="ORF">NPIL_215861</name>
</gene>
<keyword evidence="2" id="KW-1185">Reference proteome</keyword>
<dbReference type="AlphaFoldDB" id="A0A8X6TFW7"/>
<dbReference type="EMBL" id="BMAW01008854">
    <property type="protein sequence ID" value="GFT10687.1"/>
    <property type="molecule type" value="Genomic_DNA"/>
</dbReference>